<evidence type="ECO:0000313" key="13">
    <source>
        <dbReference type="Proteomes" id="UP000095287"/>
    </source>
</evidence>
<feature type="transmembrane region" description="Helical" evidence="12">
    <location>
        <begin position="55"/>
        <end position="77"/>
    </location>
</feature>
<evidence type="ECO:0000256" key="8">
    <source>
        <dbReference type="ARBA" id="ARBA00022989"/>
    </source>
</evidence>
<keyword evidence="9 12" id="KW-0406">Ion transport</keyword>
<evidence type="ECO:0000313" key="14">
    <source>
        <dbReference type="WBParaSite" id="L893_g8784.t1"/>
    </source>
</evidence>
<evidence type="ECO:0000256" key="1">
    <source>
        <dbReference type="ARBA" id="ARBA00004610"/>
    </source>
</evidence>
<dbReference type="PROSITE" id="PS51013">
    <property type="entry name" value="PANNEXIN"/>
    <property type="match status" value="1"/>
</dbReference>
<evidence type="ECO:0000256" key="11">
    <source>
        <dbReference type="ARBA" id="ARBA00023303"/>
    </source>
</evidence>
<evidence type="ECO:0000256" key="12">
    <source>
        <dbReference type="RuleBase" id="RU010713"/>
    </source>
</evidence>
<keyword evidence="10 12" id="KW-0472">Membrane</keyword>
<dbReference type="PANTHER" id="PTHR11893">
    <property type="entry name" value="INNEXIN"/>
    <property type="match status" value="1"/>
</dbReference>
<dbReference type="WBParaSite" id="L893_g8784.t1">
    <property type="protein sequence ID" value="L893_g8784.t1"/>
    <property type="gene ID" value="L893_g8784"/>
</dbReference>
<evidence type="ECO:0000256" key="4">
    <source>
        <dbReference type="ARBA" id="ARBA00022475"/>
    </source>
</evidence>
<comment type="function">
    <text evidence="12">Structural component of the gap junctions.</text>
</comment>
<keyword evidence="6" id="KW-0303">Gap junction</keyword>
<evidence type="ECO:0000256" key="9">
    <source>
        <dbReference type="ARBA" id="ARBA00023065"/>
    </source>
</evidence>
<protein>
    <recommendedName>
        <fullName evidence="12">Innexin</fullName>
    </recommendedName>
</protein>
<dbReference type="Proteomes" id="UP000095287">
    <property type="component" value="Unplaced"/>
</dbReference>
<comment type="caution">
    <text evidence="12">Lacks conserved residue(s) required for the propagation of feature annotation.</text>
</comment>
<dbReference type="GO" id="GO:0005886">
    <property type="term" value="C:plasma membrane"/>
    <property type="evidence" value="ECO:0007669"/>
    <property type="project" value="UniProtKB-SubCell"/>
</dbReference>
<keyword evidence="5 12" id="KW-0812">Transmembrane</keyword>
<feature type="transmembrane region" description="Helical" evidence="12">
    <location>
        <begin position="335"/>
        <end position="358"/>
    </location>
</feature>
<evidence type="ECO:0000256" key="7">
    <source>
        <dbReference type="ARBA" id="ARBA00022949"/>
    </source>
</evidence>
<evidence type="ECO:0000256" key="10">
    <source>
        <dbReference type="ARBA" id="ARBA00023136"/>
    </source>
</evidence>
<dbReference type="AlphaFoldDB" id="A0A1I8ASQ2"/>
<keyword evidence="7" id="KW-0965">Cell junction</keyword>
<reference evidence="14" key="1">
    <citation type="submission" date="2016-11" db="UniProtKB">
        <authorList>
            <consortium name="WormBaseParasite"/>
        </authorList>
    </citation>
    <scope>IDENTIFICATION</scope>
</reference>
<organism evidence="13 14">
    <name type="scientific">Steinernema glaseri</name>
    <dbReference type="NCBI Taxonomy" id="37863"/>
    <lineage>
        <taxon>Eukaryota</taxon>
        <taxon>Metazoa</taxon>
        <taxon>Ecdysozoa</taxon>
        <taxon>Nematoda</taxon>
        <taxon>Chromadorea</taxon>
        <taxon>Rhabditida</taxon>
        <taxon>Tylenchina</taxon>
        <taxon>Panagrolaimomorpha</taxon>
        <taxon>Strongyloidoidea</taxon>
        <taxon>Steinernematidae</taxon>
        <taxon>Steinernema</taxon>
    </lineage>
</organism>
<keyword evidence="8 12" id="KW-1133">Transmembrane helix</keyword>
<dbReference type="GO" id="GO:0034220">
    <property type="term" value="P:monoatomic ion transmembrane transport"/>
    <property type="evidence" value="ECO:0007669"/>
    <property type="project" value="UniProtKB-KW"/>
</dbReference>
<dbReference type="InterPro" id="IPR000990">
    <property type="entry name" value="Innexin"/>
</dbReference>
<feature type="transmembrane region" description="Helical" evidence="12">
    <location>
        <begin position="217"/>
        <end position="242"/>
    </location>
</feature>
<comment type="subcellular location">
    <subcellularLocation>
        <location evidence="1">Cell junction</location>
        <location evidence="1">Gap junction</location>
    </subcellularLocation>
    <subcellularLocation>
        <location evidence="2 12">Cell membrane</location>
        <topology evidence="2 12">Multi-pass membrane protein</topology>
    </subcellularLocation>
</comment>
<comment type="similarity">
    <text evidence="12">Belongs to the pannexin family.</text>
</comment>
<proteinExistence type="inferred from homology"/>
<name>A0A1I8ASQ2_9BILA</name>
<keyword evidence="13" id="KW-1185">Reference proteome</keyword>
<dbReference type="GO" id="GO:0005921">
    <property type="term" value="C:gap junction"/>
    <property type="evidence" value="ECO:0007669"/>
    <property type="project" value="UniProtKB-SubCell"/>
</dbReference>
<dbReference type="Pfam" id="PF00876">
    <property type="entry name" value="Innexin"/>
    <property type="match status" value="1"/>
</dbReference>
<evidence type="ECO:0000256" key="6">
    <source>
        <dbReference type="ARBA" id="ARBA00022868"/>
    </source>
</evidence>
<keyword evidence="11 12" id="KW-0407">Ion channel</keyword>
<keyword evidence="4" id="KW-1003">Cell membrane</keyword>
<evidence type="ECO:0000256" key="5">
    <source>
        <dbReference type="ARBA" id="ARBA00022692"/>
    </source>
</evidence>
<accession>A0A1I8ASQ2</accession>
<dbReference type="PANTHER" id="PTHR11893:SF36">
    <property type="entry name" value="INNEXIN-5"/>
    <property type="match status" value="1"/>
</dbReference>
<evidence type="ECO:0000256" key="3">
    <source>
        <dbReference type="ARBA" id="ARBA00022448"/>
    </source>
</evidence>
<gene>
    <name evidence="12" type="primary">inx</name>
</gene>
<keyword evidence="3 12" id="KW-0813">Transport</keyword>
<sequence length="632" mass="72328">MSFTAPVTDNASIDAASPVDYDIQFAFVFAVSERIWKFWLKVWRAGTGILDTVDWLHAVLMTVILMSAAAFFACPFLSIDTIACGSKGSRYSITMERELQYVEAACINEPMYFVPLNEILARPDQRGHYIKAAYYQVHITSPKKNMTLISCSSRPLYCSTKIVMEYTARHVPLHTIPPNSQTTIVNRLMSGIHLGNRARWACASIGSLHFTLAQSPALVYLIMKLLFIVNTAIQFYTMAVLFGQGNLLWGWRMAVNRHAGLSWRYDGLFPTVIQCDYQIMVPMPRHLIAAGMKPADWESMEVSSVRHFLTGPAIPTWDPRTVQCLLPYNVYAAPLFLFVYFATALLFVITVFNLLWWIARLQRRSRKAAIGQHLDDVRQTEAVPAFVRFLGRDGAMLLYLMRHNTHVDFLPTILTQMCDYFAALSDDTFAHKRTVPIKLRLEFRNQMEKDRVLRALARLPASTPLLRTPLRAKVLSDAPQLSSSMRLDFLRRPSWGWSLCCPRTKPAAQRPFRPVLKQLIVRGKARFPLRAFKNPGSVHRRRVRPALSKLTARKRFRSALRTLQAVFKRMLFSEILLEDSHVAYRRRRTPTTEAPPAAAVQQWLAPQDRCALRKRQFTTTLSTINEFEMSFV</sequence>
<evidence type="ECO:0000256" key="2">
    <source>
        <dbReference type="ARBA" id="ARBA00004651"/>
    </source>
</evidence>